<reference evidence="3" key="1">
    <citation type="journal article" date="2011" name="Nature">
        <title>Genome sequence and analysis of the tuber crop potato.</title>
        <authorList>
            <consortium name="The Potato Genome Sequencing Consortium"/>
        </authorList>
    </citation>
    <scope>NUCLEOTIDE SEQUENCE [LARGE SCALE GENOMIC DNA]</scope>
    <source>
        <strain evidence="3">cv. DM1-3 516 R44</strain>
    </source>
</reference>
<dbReference type="InParanoid" id="M1D9C8"/>
<feature type="region of interest" description="Disordered" evidence="1">
    <location>
        <begin position="95"/>
        <end position="179"/>
    </location>
</feature>
<sequence>MTRPQPLVGLLYYCTIVDTRIGSYVLITQKSKWRCCRGVGDSPKRPYHRQHAKFLLANPVGDPDLARRSDLAIHRFIQSKVVGRNMLRQRKSKGITINEDAAASRGQAAKLSTTGGKGKGKDKAPELSEASSGSDDFYTNDPNPSESEGVGSDDDDQIEAQRAELRSKKLNDPSRIRNS</sequence>
<name>M1D9C8_SOLTU</name>
<evidence type="ECO:0000313" key="2">
    <source>
        <dbReference type="EnsemblPlants" id="PGSC0003DMT400085369"/>
    </source>
</evidence>
<dbReference type="HOGENOM" id="CLU_1505990_0_0_1"/>
<protein>
    <submittedName>
        <fullName evidence="2">Uncharacterized protein</fullName>
    </submittedName>
</protein>
<dbReference type="EnsemblPlants" id="PGSC0003DMT400085369">
    <property type="protein sequence ID" value="PGSC0003DMT400085369"/>
    <property type="gene ID" value="PGSC0003DMG400034940"/>
</dbReference>
<feature type="compositionally biased region" description="Basic and acidic residues" evidence="1">
    <location>
        <begin position="159"/>
        <end position="179"/>
    </location>
</feature>
<dbReference type="AlphaFoldDB" id="M1D9C8"/>
<dbReference type="PaxDb" id="4113-PGSC0003DMT400085369"/>
<reference evidence="2" key="2">
    <citation type="submission" date="2015-06" db="UniProtKB">
        <authorList>
            <consortium name="EnsemblPlants"/>
        </authorList>
    </citation>
    <scope>IDENTIFICATION</scope>
    <source>
        <strain evidence="2">DM1-3 516 R44</strain>
    </source>
</reference>
<evidence type="ECO:0000256" key="1">
    <source>
        <dbReference type="SAM" id="MobiDB-lite"/>
    </source>
</evidence>
<keyword evidence="3" id="KW-1185">Reference proteome</keyword>
<accession>M1D9C8</accession>
<dbReference type="Proteomes" id="UP000011115">
    <property type="component" value="Unassembled WGS sequence"/>
</dbReference>
<dbReference type="Gramene" id="PGSC0003DMT400085369">
    <property type="protein sequence ID" value="PGSC0003DMT400085369"/>
    <property type="gene ID" value="PGSC0003DMG400034940"/>
</dbReference>
<proteinExistence type="predicted"/>
<organism evidence="2 3">
    <name type="scientific">Solanum tuberosum</name>
    <name type="common">Potato</name>
    <dbReference type="NCBI Taxonomy" id="4113"/>
    <lineage>
        <taxon>Eukaryota</taxon>
        <taxon>Viridiplantae</taxon>
        <taxon>Streptophyta</taxon>
        <taxon>Embryophyta</taxon>
        <taxon>Tracheophyta</taxon>
        <taxon>Spermatophyta</taxon>
        <taxon>Magnoliopsida</taxon>
        <taxon>eudicotyledons</taxon>
        <taxon>Gunneridae</taxon>
        <taxon>Pentapetalae</taxon>
        <taxon>asterids</taxon>
        <taxon>lamiids</taxon>
        <taxon>Solanales</taxon>
        <taxon>Solanaceae</taxon>
        <taxon>Solanoideae</taxon>
        <taxon>Solaneae</taxon>
        <taxon>Solanum</taxon>
    </lineage>
</organism>
<evidence type="ECO:0000313" key="3">
    <source>
        <dbReference type="Proteomes" id="UP000011115"/>
    </source>
</evidence>